<dbReference type="Pfam" id="PF03357">
    <property type="entry name" value="Snf7"/>
    <property type="match status" value="1"/>
</dbReference>
<evidence type="ECO:0000313" key="3">
    <source>
        <dbReference type="Proteomes" id="UP000079169"/>
    </source>
</evidence>
<accession>A0A3Q0J2F4</accession>
<dbReference type="AlphaFoldDB" id="A0A3Q0J2F4"/>
<dbReference type="Proteomes" id="UP000079169">
    <property type="component" value="Unplaced"/>
</dbReference>
<sequence>MAKVHINWYSQELEIKKAAKEGDKIAATILAKQLIQIRKQKTRTYAAQGKVHSIGIQNKTMGSNIKMAEAMKNTADTMKNMNSIMKPEQIAASAQEFQQGITRMNMTDEMIDEALDDMLEGSDDEQESNKIIDQVLGEIGIEISGKMANAPTVSGKVGEGSKSSSKTQVPSDAEIEAQLARLLGS</sequence>
<feature type="compositionally biased region" description="Low complexity" evidence="2">
    <location>
        <begin position="153"/>
        <end position="166"/>
    </location>
</feature>
<dbReference type="GeneID" id="103511298"/>
<dbReference type="InterPro" id="IPR005024">
    <property type="entry name" value="Snf7_fam"/>
</dbReference>
<dbReference type="RefSeq" id="XP_026680905.1">
    <property type="nucleotide sequence ID" value="XM_026825104.1"/>
</dbReference>
<dbReference type="KEGG" id="dci:103511298"/>
<evidence type="ECO:0000256" key="2">
    <source>
        <dbReference type="SAM" id="MobiDB-lite"/>
    </source>
</evidence>
<proteinExistence type="inferred from homology"/>
<dbReference type="GO" id="GO:0007034">
    <property type="term" value="P:vacuolar transport"/>
    <property type="evidence" value="ECO:0007669"/>
    <property type="project" value="InterPro"/>
</dbReference>
<dbReference type="STRING" id="121845.A0A3Q0J2F4"/>
<evidence type="ECO:0000256" key="1">
    <source>
        <dbReference type="ARBA" id="ARBA00006190"/>
    </source>
</evidence>
<dbReference type="PaxDb" id="121845-A0A3Q0J2F4"/>
<name>A0A3Q0J2F4_DIACI</name>
<dbReference type="CTD" id="25978"/>
<protein>
    <submittedName>
        <fullName evidence="4">Charged multivesicular body protein 2b</fullName>
    </submittedName>
</protein>
<keyword evidence="3" id="KW-1185">Reference proteome</keyword>
<gene>
    <name evidence="4" type="primary">LOC103511298</name>
</gene>
<feature type="region of interest" description="Disordered" evidence="2">
    <location>
        <begin position="147"/>
        <end position="174"/>
    </location>
</feature>
<dbReference type="Gene3D" id="6.10.140.1230">
    <property type="match status" value="1"/>
</dbReference>
<reference evidence="4" key="1">
    <citation type="submission" date="2025-08" db="UniProtKB">
        <authorList>
            <consortium name="RefSeq"/>
        </authorList>
    </citation>
    <scope>IDENTIFICATION</scope>
</reference>
<dbReference type="PANTHER" id="PTHR10476">
    <property type="entry name" value="CHARGED MULTIVESICULAR BODY PROTEIN"/>
    <property type="match status" value="1"/>
</dbReference>
<comment type="similarity">
    <text evidence="1">Belongs to the SNF7 family.</text>
</comment>
<organism evidence="3 4">
    <name type="scientific">Diaphorina citri</name>
    <name type="common">Asian citrus psyllid</name>
    <dbReference type="NCBI Taxonomy" id="121845"/>
    <lineage>
        <taxon>Eukaryota</taxon>
        <taxon>Metazoa</taxon>
        <taxon>Ecdysozoa</taxon>
        <taxon>Arthropoda</taxon>
        <taxon>Hexapoda</taxon>
        <taxon>Insecta</taxon>
        <taxon>Pterygota</taxon>
        <taxon>Neoptera</taxon>
        <taxon>Paraneoptera</taxon>
        <taxon>Hemiptera</taxon>
        <taxon>Sternorrhyncha</taxon>
        <taxon>Psylloidea</taxon>
        <taxon>Psyllidae</taxon>
        <taxon>Diaphorininae</taxon>
        <taxon>Diaphorina</taxon>
    </lineage>
</organism>
<evidence type="ECO:0000313" key="4">
    <source>
        <dbReference type="RefSeq" id="XP_026680905.1"/>
    </source>
</evidence>